<organism evidence="2 3">
    <name type="scientific">Pseudonocardia saturnea</name>
    <dbReference type="NCBI Taxonomy" id="33909"/>
    <lineage>
        <taxon>Bacteria</taxon>
        <taxon>Bacillati</taxon>
        <taxon>Actinomycetota</taxon>
        <taxon>Actinomycetes</taxon>
        <taxon>Pseudonocardiales</taxon>
        <taxon>Pseudonocardiaceae</taxon>
        <taxon>Pseudonocardia</taxon>
    </lineage>
</organism>
<sequence>MCSISDREVTGRRPALRSGETAPDPSVSSRLLPVNADIVAPPVRTAAAAIIPRHRAGPFGHRAGAPFAGKGLHTVGGQGHTRLDTDRDRPGPPRTGDVARGNR</sequence>
<name>A0ABQ0S6F1_9PSEU</name>
<protein>
    <submittedName>
        <fullName evidence="2">Uncharacterized protein</fullName>
    </submittedName>
</protein>
<feature type="region of interest" description="Disordered" evidence="1">
    <location>
        <begin position="1"/>
        <end position="33"/>
    </location>
</feature>
<proteinExistence type="predicted"/>
<feature type="compositionally biased region" description="Basic and acidic residues" evidence="1">
    <location>
        <begin position="1"/>
        <end position="11"/>
    </location>
</feature>
<dbReference type="Proteomes" id="UP000320693">
    <property type="component" value="Unassembled WGS sequence"/>
</dbReference>
<evidence type="ECO:0000313" key="2">
    <source>
        <dbReference type="EMBL" id="GEC28495.1"/>
    </source>
</evidence>
<dbReference type="EMBL" id="BJNH01000082">
    <property type="protein sequence ID" value="GEC28495.1"/>
    <property type="molecule type" value="Genomic_DNA"/>
</dbReference>
<reference evidence="2 3" key="1">
    <citation type="submission" date="2019-06" db="EMBL/GenBank/DDBJ databases">
        <title>Whole genome shotgun sequence of Pseudonocardia saturnea NBRC 14499.</title>
        <authorList>
            <person name="Hosoyama A."/>
            <person name="Uohara A."/>
            <person name="Ohji S."/>
            <person name="Ichikawa N."/>
        </authorList>
    </citation>
    <scope>NUCLEOTIDE SEQUENCE [LARGE SCALE GENOMIC DNA]</scope>
    <source>
        <strain evidence="2 3">NBRC 14499</strain>
    </source>
</reference>
<evidence type="ECO:0000256" key="1">
    <source>
        <dbReference type="SAM" id="MobiDB-lite"/>
    </source>
</evidence>
<accession>A0ABQ0S6F1</accession>
<feature type="compositionally biased region" description="Basic and acidic residues" evidence="1">
    <location>
        <begin position="81"/>
        <end position="91"/>
    </location>
</feature>
<keyword evidence="3" id="KW-1185">Reference proteome</keyword>
<comment type="caution">
    <text evidence="2">The sequence shown here is derived from an EMBL/GenBank/DDBJ whole genome shotgun (WGS) entry which is preliminary data.</text>
</comment>
<evidence type="ECO:0000313" key="3">
    <source>
        <dbReference type="Proteomes" id="UP000320693"/>
    </source>
</evidence>
<feature type="region of interest" description="Disordered" evidence="1">
    <location>
        <begin position="61"/>
        <end position="103"/>
    </location>
</feature>
<gene>
    <name evidence="2" type="ORF">PSA01_55240</name>
</gene>